<organism evidence="2 3">
    <name type="scientific">Blastopirellula sediminis</name>
    <dbReference type="NCBI Taxonomy" id="2894196"/>
    <lineage>
        <taxon>Bacteria</taxon>
        <taxon>Pseudomonadati</taxon>
        <taxon>Planctomycetota</taxon>
        <taxon>Planctomycetia</taxon>
        <taxon>Pirellulales</taxon>
        <taxon>Pirellulaceae</taxon>
        <taxon>Blastopirellula</taxon>
    </lineage>
</organism>
<dbReference type="Pfam" id="PF20208">
    <property type="entry name" value="ARPP-1"/>
    <property type="match status" value="1"/>
</dbReference>
<reference evidence="2" key="1">
    <citation type="submission" date="2021-11" db="EMBL/GenBank/DDBJ databases">
        <title>Genome sequence.</title>
        <authorList>
            <person name="Sun Q."/>
        </authorList>
    </citation>
    <scope>NUCLEOTIDE SEQUENCE</scope>
    <source>
        <strain evidence="2">JC732</strain>
    </source>
</reference>
<proteinExistence type="predicted"/>
<protein>
    <recommendedName>
        <fullName evidence="1">ARG and Rhodanese-Phosphatase-superfamily-associated domain-containing protein</fullName>
    </recommendedName>
</protein>
<dbReference type="InterPro" id="IPR046699">
    <property type="entry name" value="ARPP-1"/>
</dbReference>
<gene>
    <name evidence="2" type="ORF">LOC68_07095</name>
</gene>
<dbReference type="Proteomes" id="UP001139103">
    <property type="component" value="Unassembled WGS sequence"/>
</dbReference>
<dbReference type="AlphaFoldDB" id="A0A9X1MKE2"/>
<evidence type="ECO:0000259" key="1">
    <source>
        <dbReference type="Pfam" id="PF20208"/>
    </source>
</evidence>
<feature type="domain" description="ARG and Rhodanese-Phosphatase-superfamily-associated" evidence="1">
    <location>
        <begin position="8"/>
        <end position="301"/>
    </location>
</feature>
<accession>A0A9X1MKE2</accession>
<sequence>MPLAIPEIRIGEPLRHEALAVFPLFTKENVGVDYILSSRALADESVVVEEVSESGSVPELLVDNQSDQRVLFLEGEELIGAKQNRILNTSILVAAHSKVKIPVSCVEQGRWRYHSRHFGSSGSHAPCKVRYALKKSVSESVKKQRGHRSDQGEVWSQVDGMHFEHGTSSPSGAMSAAFEANEERRAEYQAKIKYVEGATGLAVAIGQQVVAVDLFDKPSTCQEVWNRLLTGFTMDAIAASAGKAAKGEATIDDVDRLYQKAATAAWEKGATVGEGEEYRAEFEEDQGSALTLSDNLIHGSVLAAV</sequence>
<dbReference type="EMBL" id="JAJKFT010000004">
    <property type="protein sequence ID" value="MCC9628156.1"/>
    <property type="molecule type" value="Genomic_DNA"/>
</dbReference>
<keyword evidence="3" id="KW-1185">Reference proteome</keyword>
<dbReference type="RefSeq" id="WP_230217166.1">
    <property type="nucleotide sequence ID" value="NZ_JAJKFT010000004.1"/>
</dbReference>
<evidence type="ECO:0000313" key="2">
    <source>
        <dbReference type="EMBL" id="MCC9628156.1"/>
    </source>
</evidence>
<name>A0A9X1MKE2_9BACT</name>
<evidence type="ECO:0000313" key="3">
    <source>
        <dbReference type="Proteomes" id="UP001139103"/>
    </source>
</evidence>
<comment type="caution">
    <text evidence="2">The sequence shown here is derived from an EMBL/GenBank/DDBJ whole genome shotgun (WGS) entry which is preliminary data.</text>
</comment>